<evidence type="ECO:0000256" key="1">
    <source>
        <dbReference type="SAM" id="Phobius"/>
    </source>
</evidence>
<dbReference type="AlphaFoldDB" id="A0A0K2VK79"/>
<reference evidence="2" key="1">
    <citation type="submission" date="2014-05" db="EMBL/GenBank/DDBJ databases">
        <authorList>
            <person name="Chronopoulou M."/>
        </authorList>
    </citation>
    <scope>NUCLEOTIDE SEQUENCE</scope>
    <source>
        <tissue evidence="2">Whole organism</tissue>
    </source>
</reference>
<protein>
    <submittedName>
        <fullName evidence="2">Uncharacterized protein</fullName>
    </submittedName>
</protein>
<feature type="transmembrane region" description="Helical" evidence="1">
    <location>
        <begin position="12"/>
        <end position="35"/>
    </location>
</feature>
<keyword evidence="1" id="KW-0812">Transmembrane</keyword>
<keyword evidence="1" id="KW-0472">Membrane</keyword>
<keyword evidence="1" id="KW-1133">Transmembrane helix</keyword>
<sequence>NSSRNLHSTFLPSLSTVTLMDANVFLTYFILWHVYNKTKASGGDH</sequence>
<name>A0A0K2VK79_LEPSM</name>
<accession>A0A0K2VK79</accession>
<feature type="non-terminal residue" evidence="2">
    <location>
        <position position="1"/>
    </location>
</feature>
<dbReference type="EMBL" id="HACA01033389">
    <property type="protein sequence ID" value="CDW50750.1"/>
    <property type="molecule type" value="Transcribed_RNA"/>
</dbReference>
<proteinExistence type="predicted"/>
<organism evidence="2">
    <name type="scientific">Lepeophtheirus salmonis</name>
    <name type="common">Salmon louse</name>
    <name type="synonym">Caligus salmonis</name>
    <dbReference type="NCBI Taxonomy" id="72036"/>
    <lineage>
        <taxon>Eukaryota</taxon>
        <taxon>Metazoa</taxon>
        <taxon>Ecdysozoa</taxon>
        <taxon>Arthropoda</taxon>
        <taxon>Crustacea</taxon>
        <taxon>Multicrustacea</taxon>
        <taxon>Hexanauplia</taxon>
        <taxon>Copepoda</taxon>
        <taxon>Siphonostomatoida</taxon>
        <taxon>Caligidae</taxon>
        <taxon>Lepeophtheirus</taxon>
    </lineage>
</organism>
<evidence type="ECO:0000313" key="2">
    <source>
        <dbReference type="EMBL" id="CDW50750.1"/>
    </source>
</evidence>